<proteinExistence type="predicted"/>
<dbReference type="RefSeq" id="WP_086201056.1">
    <property type="nucleotide sequence ID" value="NZ_LXZG01000077.1"/>
</dbReference>
<accession>A0A9X6XJC2</accession>
<name>A0A9X6XJC2_9LACO</name>
<comment type="caution">
    <text evidence="1">The sequence shown here is derived from an EMBL/GenBank/DDBJ whole genome shotgun (WGS) entry which is preliminary data.</text>
</comment>
<gene>
    <name evidence="1" type="ORF">A8C52_05005</name>
</gene>
<sequence length="173" mass="18999">MMDVEEIDLLTVTYVKNKILSAAKIGMNSTKIAVPTKYANAVKNMLEKLGYGVSVSAGETNDTQTFLVAYTYPKLSSKECKASGGIGVITAENAHDIATKNFEIGSMVNGIVLKIINQAKKGISDSQNIVKEKFTDVYFVLDEAVLEYLKSYQIYVYLTDDGSTVIFKPSKDR</sequence>
<evidence type="ECO:0000313" key="1">
    <source>
        <dbReference type="EMBL" id="PAY48288.1"/>
    </source>
</evidence>
<dbReference type="Proteomes" id="UP000218139">
    <property type="component" value="Unassembled WGS sequence"/>
</dbReference>
<evidence type="ECO:0000313" key="2">
    <source>
        <dbReference type="Proteomes" id="UP000218139"/>
    </source>
</evidence>
<organism evidence="1 2">
    <name type="scientific">Ligilactobacillus salivarius</name>
    <dbReference type="NCBI Taxonomy" id="1624"/>
    <lineage>
        <taxon>Bacteria</taxon>
        <taxon>Bacillati</taxon>
        <taxon>Bacillota</taxon>
        <taxon>Bacilli</taxon>
        <taxon>Lactobacillales</taxon>
        <taxon>Lactobacillaceae</taxon>
        <taxon>Ligilactobacillus</taxon>
    </lineage>
</organism>
<protein>
    <submittedName>
        <fullName evidence="1">Uncharacterized protein</fullName>
    </submittedName>
</protein>
<reference evidence="1 2" key="1">
    <citation type="submission" date="2016-05" db="EMBL/GenBank/DDBJ databases">
        <authorList>
            <person name="Lee J.-Y."/>
            <person name="Kim E.B."/>
            <person name="Choi Y.-J."/>
        </authorList>
    </citation>
    <scope>NUCLEOTIDE SEQUENCE [LARGE SCALE GENOMIC DNA]</scope>
    <source>
        <strain evidence="1 2">KLA006</strain>
    </source>
</reference>
<dbReference type="AlphaFoldDB" id="A0A9X6XJC2"/>
<dbReference type="EMBL" id="LXZO01000066">
    <property type="protein sequence ID" value="PAY48288.1"/>
    <property type="molecule type" value="Genomic_DNA"/>
</dbReference>